<dbReference type="Gene3D" id="2.40.30.170">
    <property type="match status" value="1"/>
</dbReference>
<dbReference type="GO" id="GO:1990281">
    <property type="term" value="C:efflux pump complex"/>
    <property type="evidence" value="ECO:0007669"/>
    <property type="project" value="TreeGrafter"/>
</dbReference>
<dbReference type="NCBIfam" id="TIGR01730">
    <property type="entry name" value="RND_mfp"/>
    <property type="match status" value="1"/>
</dbReference>
<dbReference type="RefSeq" id="WP_084331869.1">
    <property type="nucleotide sequence ID" value="NZ_ARYH01000001.1"/>
</dbReference>
<comment type="similarity">
    <text evidence="1">Belongs to the membrane fusion protein (MFP) (TC 8.A.1) family.</text>
</comment>
<evidence type="ECO:0000259" key="3">
    <source>
        <dbReference type="Pfam" id="PF25954"/>
    </source>
</evidence>
<dbReference type="PANTHER" id="PTHR30469:SF11">
    <property type="entry name" value="BLL4320 PROTEIN"/>
    <property type="match status" value="1"/>
</dbReference>
<keyword evidence="6" id="KW-1185">Reference proteome</keyword>
<name>A0A069E7F3_9PROT</name>
<dbReference type="STRING" id="1280949.HAD_09955"/>
<sequence>MKTRIFGHWHAALAAALTVIVMAGTLPAEAQRGPRAASVFTAPVQEAEFSMQIEALGTLEARESVDLTLNVADRVTAIYFDDGDRVTKGKTLLSLAQGEQAALVDAAEATANEARQRYERTQQLAKERTVSQSALDEAARDLASANAQLRAVQSRQKDRVLVAPFDGVLGFRLVSVGSYVRAGDVVAELIDDSEMKLDFSVPSIFLRSVRKGTDVRVETDDLPGMAFDGIVDTVGASIDPVTRSIRVRAILPNPDRLLKPGMFMKVTLLADPRRALSVPEEAIEPVGPNSFVYVAVDKNGQLVAERRQIQVGLRQGGQVEVIAGLEPGDEIITDGLISVRDGAPIIVRDRTVLQTGGGVASPGASNGR</sequence>
<reference evidence="5 6" key="1">
    <citation type="journal article" date="2014" name="Antonie Van Leeuwenhoek">
        <title>Hyphomonas beringensis sp. nov. and Hyphomonas chukchiensis sp. nov., isolated from surface seawater of the Bering Sea and Chukchi Sea.</title>
        <authorList>
            <person name="Li C."/>
            <person name="Lai Q."/>
            <person name="Li G."/>
            <person name="Dong C."/>
            <person name="Wang J."/>
            <person name="Liao Y."/>
            <person name="Shao Z."/>
        </authorList>
    </citation>
    <scope>NUCLEOTIDE SEQUENCE [LARGE SCALE GENOMIC DNA]</scope>
    <source>
        <strain evidence="5 6">MHS-3</strain>
    </source>
</reference>
<evidence type="ECO:0000313" key="6">
    <source>
        <dbReference type="Proteomes" id="UP000027446"/>
    </source>
</evidence>
<dbReference type="InterPro" id="IPR058792">
    <property type="entry name" value="Beta-barrel_RND_2"/>
</dbReference>
<dbReference type="FunFam" id="2.40.30.170:FF:000010">
    <property type="entry name" value="Efflux RND transporter periplasmic adaptor subunit"/>
    <property type="match status" value="1"/>
</dbReference>
<feature type="coiled-coil region" evidence="2">
    <location>
        <begin position="104"/>
        <end position="155"/>
    </location>
</feature>
<comment type="caution">
    <text evidence="5">The sequence shown here is derived from an EMBL/GenBank/DDBJ whole genome shotgun (WGS) entry which is preliminary data.</text>
</comment>
<proteinExistence type="inferred from homology"/>
<dbReference type="GO" id="GO:0015562">
    <property type="term" value="F:efflux transmembrane transporter activity"/>
    <property type="evidence" value="ECO:0007669"/>
    <property type="project" value="TreeGrafter"/>
</dbReference>
<gene>
    <name evidence="5" type="ORF">HAD_09955</name>
</gene>
<keyword evidence="2" id="KW-0175">Coiled coil</keyword>
<feature type="domain" description="Multidrug resistance protein MdtA-like C-terminal permuted SH3" evidence="4">
    <location>
        <begin position="275"/>
        <end position="336"/>
    </location>
</feature>
<dbReference type="eggNOG" id="COG0845">
    <property type="taxonomic scope" value="Bacteria"/>
</dbReference>
<evidence type="ECO:0000313" key="5">
    <source>
        <dbReference type="EMBL" id="KCZ86002.1"/>
    </source>
</evidence>
<dbReference type="PANTHER" id="PTHR30469">
    <property type="entry name" value="MULTIDRUG RESISTANCE PROTEIN MDTA"/>
    <property type="match status" value="1"/>
</dbReference>
<dbReference type="Gene3D" id="2.40.420.20">
    <property type="match status" value="1"/>
</dbReference>
<protein>
    <submittedName>
        <fullName evidence="5">Efflux transporter, RND family, MFP subunit</fullName>
    </submittedName>
</protein>
<dbReference type="InterPro" id="IPR058627">
    <property type="entry name" value="MdtA-like_C"/>
</dbReference>
<evidence type="ECO:0000256" key="1">
    <source>
        <dbReference type="ARBA" id="ARBA00009477"/>
    </source>
</evidence>
<dbReference type="Pfam" id="PF25954">
    <property type="entry name" value="Beta-barrel_RND_2"/>
    <property type="match status" value="1"/>
</dbReference>
<accession>A0A069E7F3</accession>
<evidence type="ECO:0000256" key="2">
    <source>
        <dbReference type="SAM" id="Coils"/>
    </source>
</evidence>
<organism evidence="5 6">
    <name type="scientific">Hyphomonas adhaerens MHS-3</name>
    <dbReference type="NCBI Taxonomy" id="1280949"/>
    <lineage>
        <taxon>Bacteria</taxon>
        <taxon>Pseudomonadati</taxon>
        <taxon>Pseudomonadota</taxon>
        <taxon>Alphaproteobacteria</taxon>
        <taxon>Hyphomonadales</taxon>
        <taxon>Hyphomonadaceae</taxon>
        <taxon>Hyphomonas</taxon>
    </lineage>
</organism>
<dbReference type="SUPFAM" id="SSF111369">
    <property type="entry name" value="HlyD-like secretion proteins"/>
    <property type="match status" value="1"/>
</dbReference>
<dbReference type="PATRIC" id="fig|1280949.3.peg.2038"/>
<dbReference type="Proteomes" id="UP000027446">
    <property type="component" value="Unassembled WGS sequence"/>
</dbReference>
<dbReference type="Gene3D" id="2.40.50.100">
    <property type="match status" value="1"/>
</dbReference>
<dbReference type="AlphaFoldDB" id="A0A069E7F3"/>
<dbReference type="EMBL" id="ARYH01000001">
    <property type="protein sequence ID" value="KCZ86002.1"/>
    <property type="molecule type" value="Genomic_DNA"/>
</dbReference>
<dbReference type="InterPro" id="IPR006143">
    <property type="entry name" value="RND_pump_MFP"/>
</dbReference>
<feature type="domain" description="CusB-like beta-barrel" evidence="3">
    <location>
        <begin position="198"/>
        <end position="269"/>
    </location>
</feature>
<dbReference type="Pfam" id="PF25967">
    <property type="entry name" value="RND-MFP_C"/>
    <property type="match status" value="1"/>
</dbReference>
<evidence type="ECO:0000259" key="4">
    <source>
        <dbReference type="Pfam" id="PF25967"/>
    </source>
</evidence>
<dbReference type="Gene3D" id="1.10.287.470">
    <property type="entry name" value="Helix hairpin bin"/>
    <property type="match status" value="1"/>
</dbReference>